<dbReference type="PROSITE" id="PS00519">
    <property type="entry name" value="HTH_ASNC_1"/>
    <property type="match status" value="1"/>
</dbReference>
<dbReference type="OrthoDB" id="4050641at2"/>
<dbReference type="Gene3D" id="3.30.70.920">
    <property type="match status" value="1"/>
</dbReference>
<evidence type="ECO:0000256" key="2">
    <source>
        <dbReference type="ARBA" id="ARBA00023125"/>
    </source>
</evidence>
<dbReference type="InterPro" id="IPR000485">
    <property type="entry name" value="AsnC-type_HTH_dom"/>
</dbReference>
<dbReference type="Pfam" id="PF13404">
    <property type="entry name" value="HTH_AsnC-type"/>
    <property type="match status" value="1"/>
</dbReference>
<dbReference type="InterPro" id="IPR019885">
    <property type="entry name" value="Tscrpt_reg_HTH_AsnC-type_CS"/>
</dbReference>
<feature type="domain" description="Transcription regulator AsnC/Lrp ligand binding" evidence="4">
    <location>
        <begin position="260"/>
        <end position="328"/>
    </location>
</feature>
<evidence type="ECO:0000259" key="5">
    <source>
        <dbReference type="Pfam" id="PF13404"/>
    </source>
</evidence>
<dbReference type="Proteomes" id="UP000295601">
    <property type="component" value="Unassembled WGS sequence"/>
</dbReference>
<comment type="caution">
    <text evidence="6">The sequence shown here is derived from an EMBL/GenBank/DDBJ whole genome shotgun (WGS) entry which is preliminary data.</text>
</comment>
<evidence type="ECO:0000259" key="4">
    <source>
        <dbReference type="Pfam" id="PF01037"/>
    </source>
</evidence>
<dbReference type="InterPro" id="IPR011008">
    <property type="entry name" value="Dimeric_a/b-barrel"/>
</dbReference>
<keyword evidence="7" id="KW-1185">Reference proteome</keyword>
<sequence length="339" mass="36882">MSIVILKKSAENDAMNVTELLDDLDRKIVAALQVNGRAGWRRIASVLDVPERTVAARGSELLRTQQVRITGFPVLPQGGVLDSAIASVRCVSGMNRMTATAAAARASSVFTYLTTGDADCVFELINERSQSLTVLLDEIPGLPGAAGVDTATILRLYKGIHQWLPGILDESQVLALTDREQSWEPTGAVELAPLSKEEQEIARLLALDGRTTVEELARATALSPASARRRLAHLQASGRLFDRAVIEPAALGFPVEAILRIRTYPGRTESVAQRLTEVPEVRYLAFTTGRHQLFVDIACVSHAALADFLMRADWTEDAVEVDTSIVLQALKRSGMRMDV</sequence>
<dbReference type="EMBL" id="SNYA01000001">
    <property type="protein sequence ID" value="TDP95419.1"/>
    <property type="molecule type" value="Genomic_DNA"/>
</dbReference>
<dbReference type="GO" id="GO:0043200">
    <property type="term" value="P:response to amino acid"/>
    <property type="evidence" value="ECO:0007669"/>
    <property type="project" value="TreeGrafter"/>
</dbReference>
<dbReference type="Pfam" id="PF01037">
    <property type="entry name" value="AsnC_trans_reg"/>
    <property type="match status" value="1"/>
</dbReference>
<evidence type="ECO:0000256" key="3">
    <source>
        <dbReference type="ARBA" id="ARBA00023163"/>
    </source>
</evidence>
<dbReference type="SMART" id="SM00344">
    <property type="entry name" value="HTH_ASNC"/>
    <property type="match status" value="1"/>
</dbReference>
<gene>
    <name evidence="6" type="ORF">EDF62_0103</name>
</gene>
<evidence type="ECO:0000313" key="6">
    <source>
        <dbReference type="EMBL" id="TDP95419.1"/>
    </source>
</evidence>
<feature type="domain" description="HTH asnC-type" evidence="5">
    <location>
        <begin position="21"/>
        <end position="57"/>
    </location>
</feature>
<protein>
    <submittedName>
        <fullName evidence="6">DNA-binding Lrp family transcriptional regulator</fullName>
    </submittedName>
</protein>
<dbReference type="PANTHER" id="PTHR30154:SF34">
    <property type="entry name" value="TRANSCRIPTIONAL REGULATOR AZLB"/>
    <property type="match status" value="1"/>
</dbReference>
<proteinExistence type="predicted"/>
<dbReference type="SUPFAM" id="SSF54909">
    <property type="entry name" value="Dimeric alpha+beta barrel"/>
    <property type="match status" value="1"/>
</dbReference>
<dbReference type="AlphaFoldDB" id="A0A4R6S6C3"/>
<accession>A0A4R6S6C3</accession>
<keyword evidence="3" id="KW-0804">Transcription</keyword>
<evidence type="ECO:0000256" key="1">
    <source>
        <dbReference type="ARBA" id="ARBA00023015"/>
    </source>
</evidence>
<reference evidence="6 7" key="1">
    <citation type="submission" date="2019-03" db="EMBL/GenBank/DDBJ databases">
        <title>Genomic analyses of the natural microbiome of Caenorhabditis elegans.</title>
        <authorList>
            <person name="Samuel B."/>
        </authorList>
    </citation>
    <scope>NUCLEOTIDE SEQUENCE [LARGE SCALE GENOMIC DNA]</scope>
    <source>
        <strain evidence="6 7">JUb18</strain>
    </source>
</reference>
<dbReference type="PANTHER" id="PTHR30154">
    <property type="entry name" value="LEUCINE-RESPONSIVE REGULATORY PROTEIN"/>
    <property type="match status" value="1"/>
</dbReference>
<dbReference type="GO" id="GO:0005829">
    <property type="term" value="C:cytosol"/>
    <property type="evidence" value="ECO:0007669"/>
    <property type="project" value="TreeGrafter"/>
</dbReference>
<name>A0A4R6S6C3_9MICO</name>
<dbReference type="SUPFAM" id="SSF46785">
    <property type="entry name" value="Winged helix' DNA-binding domain"/>
    <property type="match status" value="1"/>
</dbReference>
<dbReference type="InterPro" id="IPR019887">
    <property type="entry name" value="Tscrpt_reg_AsnC/Lrp_C"/>
</dbReference>
<evidence type="ECO:0000313" key="7">
    <source>
        <dbReference type="Proteomes" id="UP000295601"/>
    </source>
</evidence>
<dbReference type="InterPro" id="IPR036390">
    <property type="entry name" value="WH_DNA-bd_sf"/>
</dbReference>
<keyword evidence="1" id="KW-0805">Transcription regulation</keyword>
<dbReference type="GO" id="GO:0043565">
    <property type="term" value="F:sequence-specific DNA binding"/>
    <property type="evidence" value="ECO:0007669"/>
    <property type="project" value="InterPro"/>
</dbReference>
<dbReference type="Gene3D" id="1.10.10.10">
    <property type="entry name" value="Winged helix-like DNA-binding domain superfamily/Winged helix DNA-binding domain"/>
    <property type="match status" value="2"/>
</dbReference>
<dbReference type="InterPro" id="IPR036388">
    <property type="entry name" value="WH-like_DNA-bd_sf"/>
</dbReference>
<organism evidence="6 7">
    <name type="scientific">Leucobacter luti</name>
    <dbReference type="NCBI Taxonomy" id="340320"/>
    <lineage>
        <taxon>Bacteria</taxon>
        <taxon>Bacillati</taxon>
        <taxon>Actinomycetota</taxon>
        <taxon>Actinomycetes</taxon>
        <taxon>Micrococcales</taxon>
        <taxon>Microbacteriaceae</taxon>
        <taxon>Leucobacter</taxon>
    </lineage>
</organism>
<keyword evidence="2 6" id="KW-0238">DNA-binding</keyword>
<dbReference type="Pfam" id="PF13412">
    <property type="entry name" value="HTH_24"/>
    <property type="match status" value="1"/>
</dbReference>
<dbReference type="InterPro" id="IPR019888">
    <property type="entry name" value="Tscrpt_reg_AsnC-like"/>
</dbReference>